<dbReference type="AlphaFoldDB" id="A0A1D8A356"/>
<keyword evidence="3" id="KW-1185">Reference proteome</keyword>
<dbReference type="SUPFAM" id="SSF53098">
    <property type="entry name" value="Ribonuclease H-like"/>
    <property type="match status" value="1"/>
</dbReference>
<sequence length="221" mass="24315">MTHIMFDLETWGVTPGSDIRSIGAVVFDPLAGTLGAEFYVNVSGGARHGLIREPETVKFWDDQPEDTVALLLESQVPMAIGLAQFAGWLEDHAGTDLGLWSHGPHFDEAILAAVYRAAGQTVPWGHRAPRDTRTIYEAAGWPSIPFQGVQHYALDDARHQARVVNESYRRLLAPRELLAESGELFRFYEASHRAKPATDDTISKAERNAEIAGRIEGLLAA</sequence>
<organism evidence="2 3">
    <name type="scientific">Novosphingobium resinovorum</name>
    <dbReference type="NCBI Taxonomy" id="158500"/>
    <lineage>
        <taxon>Bacteria</taxon>
        <taxon>Pseudomonadati</taxon>
        <taxon>Pseudomonadota</taxon>
        <taxon>Alphaproteobacteria</taxon>
        <taxon>Sphingomonadales</taxon>
        <taxon>Sphingomonadaceae</taxon>
        <taxon>Novosphingobium</taxon>
    </lineage>
</organism>
<evidence type="ECO:0000313" key="2">
    <source>
        <dbReference type="EMBL" id="AOR76539.1"/>
    </source>
</evidence>
<evidence type="ECO:0000259" key="1">
    <source>
        <dbReference type="Pfam" id="PF16473"/>
    </source>
</evidence>
<dbReference type="InterPro" id="IPR033390">
    <property type="entry name" value="Rv2179c-like"/>
</dbReference>
<protein>
    <recommendedName>
        <fullName evidence="1">3'-5' exoribonuclease Rv2179c-like domain-containing protein</fullName>
    </recommendedName>
</protein>
<proteinExistence type="predicted"/>
<dbReference type="Pfam" id="PF16473">
    <property type="entry name" value="Rv2179c-like"/>
    <property type="match status" value="1"/>
</dbReference>
<dbReference type="OrthoDB" id="256590at2"/>
<name>A0A1D8A356_9SPHN</name>
<gene>
    <name evidence="2" type="ORF">BES08_07115</name>
</gene>
<dbReference type="RefSeq" id="WP_069707950.1">
    <property type="nucleotide sequence ID" value="NZ_CP017075.1"/>
</dbReference>
<dbReference type="Gene3D" id="3.30.420.10">
    <property type="entry name" value="Ribonuclease H-like superfamily/Ribonuclease H"/>
    <property type="match status" value="1"/>
</dbReference>
<dbReference type="KEGG" id="nre:BES08_07115"/>
<dbReference type="EMBL" id="CP017075">
    <property type="protein sequence ID" value="AOR76539.1"/>
    <property type="molecule type" value="Genomic_DNA"/>
</dbReference>
<accession>A0A1D8A356</accession>
<dbReference type="Proteomes" id="UP000094626">
    <property type="component" value="Chromosome"/>
</dbReference>
<dbReference type="InterPro" id="IPR036397">
    <property type="entry name" value="RNaseH_sf"/>
</dbReference>
<reference evidence="3" key="1">
    <citation type="journal article" date="2017" name="J. Biotechnol.">
        <title>Complete genome sequence of Novosphingobium resinovorum SA1, a versatile xenobiotic-degrading bacterium capable of utilizing sulfanilic acid.</title>
        <authorList>
            <person name="Hegedus B."/>
            <person name="Kos P.B."/>
            <person name="Balint B."/>
            <person name="Maroti G."/>
            <person name="Gan H.M."/>
            <person name="Perei K."/>
            <person name="Rakhely G."/>
        </authorList>
    </citation>
    <scope>NUCLEOTIDE SEQUENCE [LARGE SCALE GENOMIC DNA]</scope>
    <source>
        <strain evidence="3">SA1</strain>
    </source>
</reference>
<evidence type="ECO:0000313" key="3">
    <source>
        <dbReference type="Proteomes" id="UP000094626"/>
    </source>
</evidence>
<feature type="domain" description="3'-5' exoribonuclease Rv2179c-like" evidence="1">
    <location>
        <begin position="2"/>
        <end position="166"/>
    </location>
</feature>
<dbReference type="InterPro" id="IPR012337">
    <property type="entry name" value="RNaseH-like_sf"/>
</dbReference>
<dbReference type="GO" id="GO:0003676">
    <property type="term" value="F:nucleic acid binding"/>
    <property type="evidence" value="ECO:0007669"/>
    <property type="project" value="InterPro"/>
</dbReference>